<organism evidence="1 2">
    <name type="scientific">Neolewinella maritima</name>
    <dbReference type="NCBI Taxonomy" id="1383882"/>
    <lineage>
        <taxon>Bacteria</taxon>
        <taxon>Pseudomonadati</taxon>
        <taxon>Bacteroidota</taxon>
        <taxon>Saprospiria</taxon>
        <taxon>Saprospirales</taxon>
        <taxon>Lewinellaceae</taxon>
        <taxon>Neolewinella</taxon>
    </lineage>
</organism>
<comment type="caution">
    <text evidence="1">The sequence shown here is derived from an EMBL/GenBank/DDBJ whole genome shotgun (WGS) entry which is preliminary data.</text>
</comment>
<name>A0ABM9B5T3_9BACT</name>
<dbReference type="Proteomes" id="UP000837803">
    <property type="component" value="Unassembled WGS sequence"/>
</dbReference>
<protein>
    <submittedName>
        <fullName evidence="1">Uncharacterized protein</fullName>
    </submittedName>
</protein>
<sequence length="77" mass="8936">MIFLLYFATGTLMALYDWCFSNRIRNLCDHDFVAYGSNPKFAPDPLYLTLKNTLTYVALWPVVVVAIVMEHFNLLDE</sequence>
<keyword evidence="2" id="KW-1185">Reference proteome</keyword>
<proteinExistence type="predicted"/>
<dbReference type="RefSeq" id="WP_238752531.1">
    <property type="nucleotide sequence ID" value="NZ_CAKLPZ010000007.1"/>
</dbReference>
<dbReference type="EMBL" id="CAKLPZ010000007">
    <property type="protein sequence ID" value="CAH1002714.1"/>
    <property type="molecule type" value="Genomic_DNA"/>
</dbReference>
<reference evidence="1" key="1">
    <citation type="submission" date="2021-12" db="EMBL/GenBank/DDBJ databases">
        <authorList>
            <person name="Rodrigo-Torres L."/>
            <person name="Arahal R. D."/>
            <person name="Lucena T."/>
        </authorList>
    </citation>
    <scope>NUCLEOTIDE SEQUENCE</scope>
    <source>
        <strain evidence="1">CECT 8419</strain>
    </source>
</reference>
<gene>
    <name evidence="1" type="ORF">LEM8419_03586</name>
</gene>
<accession>A0ABM9B5T3</accession>
<evidence type="ECO:0000313" key="1">
    <source>
        <dbReference type="EMBL" id="CAH1002714.1"/>
    </source>
</evidence>
<evidence type="ECO:0000313" key="2">
    <source>
        <dbReference type="Proteomes" id="UP000837803"/>
    </source>
</evidence>